<gene>
    <name evidence="5" type="ORF">H9701_09205</name>
</gene>
<evidence type="ECO:0000313" key="6">
    <source>
        <dbReference type="Proteomes" id="UP000823882"/>
    </source>
</evidence>
<name>A0A9D2P0A0_9FIRM</name>
<keyword evidence="1" id="KW-0677">Repeat</keyword>
<dbReference type="InterPro" id="IPR001119">
    <property type="entry name" value="SLH_dom"/>
</dbReference>
<dbReference type="Proteomes" id="UP000823882">
    <property type="component" value="Unassembled WGS sequence"/>
</dbReference>
<evidence type="ECO:0000256" key="3">
    <source>
        <dbReference type="SAM" id="SignalP"/>
    </source>
</evidence>
<feature type="domain" description="SLH" evidence="4">
    <location>
        <begin position="143"/>
        <end position="206"/>
    </location>
</feature>
<dbReference type="PANTHER" id="PTHR43308">
    <property type="entry name" value="OUTER MEMBRANE PROTEIN ALPHA-RELATED"/>
    <property type="match status" value="1"/>
</dbReference>
<evidence type="ECO:0000313" key="5">
    <source>
        <dbReference type="EMBL" id="HJC41710.1"/>
    </source>
</evidence>
<dbReference type="InterPro" id="IPR051465">
    <property type="entry name" value="Cell_Envelope_Struct_Comp"/>
</dbReference>
<feature type="domain" description="SLH" evidence="4">
    <location>
        <begin position="79"/>
        <end position="142"/>
    </location>
</feature>
<dbReference type="Pfam" id="PF00395">
    <property type="entry name" value="SLH"/>
    <property type="match status" value="2"/>
</dbReference>
<evidence type="ECO:0000259" key="4">
    <source>
        <dbReference type="PROSITE" id="PS51272"/>
    </source>
</evidence>
<comment type="caution">
    <text evidence="5">The sequence shown here is derived from an EMBL/GenBank/DDBJ whole genome shotgun (WGS) entry which is preliminary data.</text>
</comment>
<dbReference type="EMBL" id="DWWJ01000166">
    <property type="protein sequence ID" value="HJC41710.1"/>
    <property type="molecule type" value="Genomic_DNA"/>
</dbReference>
<reference evidence="5" key="1">
    <citation type="journal article" date="2021" name="PeerJ">
        <title>Extensive microbial diversity within the chicken gut microbiome revealed by metagenomics and culture.</title>
        <authorList>
            <person name="Gilroy R."/>
            <person name="Ravi A."/>
            <person name="Getino M."/>
            <person name="Pursley I."/>
            <person name="Horton D.L."/>
            <person name="Alikhan N.F."/>
            <person name="Baker D."/>
            <person name="Gharbi K."/>
            <person name="Hall N."/>
            <person name="Watson M."/>
            <person name="Adriaenssens E.M."/>
            <person name="Foster-Nyarko E."/>
            <person name="Jarju S."/>
            <person name="Secka A."/>
            <person name="Antonio M."/>
            <person name="Oren A."/>
            <person name="Chaudhuri R.R."/>
            <person name="La Ragione R."/>
            <person name="Hildebrand F."/>
            <person name="Pallen M.J."/>
        </authorList>
    </citation>
    <scope>NUCLEOTIDE SEQUENCE</scope>
    <source>
        <strain evidence="5">CHK186-1790</strain>
    </source>
</reference>
<protein>
    <submittedName>
        <fullName evidence="5">S-layer homology domain-containing protein</fullName>
    </submittedName>
</protein>
<reference evidence="5" key="2">
    <citation type="submission" date="2021-04" db="EMBL/GenBank/DDBJ databases">
        <authorList>
            <person name="Gilroy R."/>
        </authorList>
    </citation>
    <scope>NUCLEOTIDE SEQUENCE</scope>
    <source>
        <strain evidence="5">CHK186-1790</strain>
    </source>
</reference>
<organism evidence="5 6">
    <name type="scientific">Candidatus Intestinimonas pullistercoris</name>
    <dbReference type="NCBI Taxonomy" id="2838623"/>
    <lineage>
        <taxon>Bacteria</taxon>
        <taxon>Bacillati</taxon>
        <taxon>Bacillota</taxon>
        <taxon>Clostridia</taxon>
        <taxon>Eubacteriales</taxon>
        <taxon>Intestinimonas</taxon>
    </lineage>
</organism>
<feature type="region of interest" description="Disordered" evidence="2">
    <location>
        <begin position="339"/>
        <end position="358"/>
    </location>
</feature>
<feature type="signal peptide" evidence="3">
    <location>
        <begin position="1"/>
        <end position="23"/>
    </location>
</feature>
<proteinExistence type="predicted"/>
<dbReference type="PROSITE" id="PS51272">
    <property type="entry name" value="SLH"/>
    <property type="match status" value="2"/>
</dbReference>
<sequence>MKKRLLSVLLILALSLSCLPASAAGIISGERPSFWAEEQVSTAISNGLVPESLQGSYTQPITRAEFCALAVAVYEKTAGSEITQRSTFQDTSDPNVQKMAGVGVVSGVGDGIFSPGSIIDREQAATMLARLAAALGKPLTAQSTAFSDNAAISSWAIDAVSKVVGSGIMAGTGNNTFDPHGTYTREQSIITLLKVYSLGGVVPEQPGGEFVNTAAYDFLVNDTLEFGVLLDDDSSTGFGGCYSNYLSALSVFGPIYYIHYDPNKDQITLELDQSAVADDITCTLTLTRDIPSTYHGTYYYHSWSDDYSATGTFSIMPATFTEDTLPIFDTYQQERSSDFTSFTGKDTSEESNMQTESEAQELCRSRLVMLLGALNRRLVENGFTVADVGFFELFP</sequence>
<evidence type="ECO:0000256" key="2">
    <source>
        <dbReference type="SAM" id="MobiDB-lite"/>
    </source>
</evidence>
<evidence type="ECO:0000256" key="1">
    <source>
        <dbReference type="ARBA" id="ARBA00022737"/>
    </source>
</evidence>
<keyword evidence="3" id="KW-0732">Signal</keyword>
<feature type="compositionally biased region" description="Polar residues" evidence="2">
    <location>
        <begin position="339"/>
        <end position="357"/>
    </location>
</feature>
<dbReference type="PROSITE" id="PS51257">
    <property type="entry name" value="PROKAR_LIPOPROTEIN"/>
    <property type="match status" value="1"/>
</dbReference>
<dbReference type="AlphaFoldDB" id="A0A9D2P0A0"/>
<accession>A0A9D2P0A0</accession>
<feature type="chain" id="PRO_5038339680" evidence="3">
    <location>
        <begin position="24"/>
        <end position="395"/>
    </location>
</feature>